<evidence type="ECO:0000256" key="1">
    <source>
        <dbReference type="ARBA" id="ARBA00001936"/>
    </source>
</evidence>
<keyword evidence="6" id="KW-0464">Manganese</keyword>
<dbReference type="PROSITE" id="PS51462">
    <property type="entry name" value="NUDIX"/>
    <property type="match status" value="1"/>
</dbReference>
<dbReference type="GO" id="GO:0010945">
    <property type="term" value="F:coenzyme A diphosphatase activity"/>
    <property type="evidence" value="ECO:0007669"/>
    <property type="project" value="InterPro"/>
</dbReference>
<dbReference type="GO" id="GO:0046872">
    <property type="term" value="F:metal ion binding"/>
    <property type="evidence" value="ECO:0007669"/>
    <property type="project" value="UniProtKB-KW"/>
</dbReference>
<comment type="cofactor">
    <cofactor evidence="2">
        <name>Mg(2+)</name>
        <dbReference type="ChEBI" id="CHEBI:18420"/>
    </cofactor>
</comment>
<dbReference type="InterPro" id="IPR000086">
    <property type="entry name" value="NUDIX_hydrolase_dom"/>
</dbReference>
<protein>
    <recommendedName>
        <fullName evidence="7">Nudix hydrolase domain-containing protein</fullName>
    </recommendedName>
</protein>
<keyword evidence="3" id="KW-0479">Metal-binding</keyword>
<evidence type="ECO:0000256" key="2">
    <source>
        <dbReference type="ARBA" id="ARBA00001946"/>
    </source>
</evidence>
<name>A0A220VDY5_9GAMM</name>
<keyword evidence="4" id="KW-0378">Hydrolase</keyword>
<dbReference type="Proteomes" id="UP000242175">
    <property type="component" value="Chromosome large"/>
</dbReference>
<dbReference type="Gene3D" id="3.90.79.10">
    <property type="entry name" value="Nucleoside Triphosphate Pyrophosphohydrolase"/>
    <property type="match status" value="1"/>
</dbReference>
<dbReference type="CDD" id="cd03426">
    <property type="entry name" value="NUDIX_CoAse_Nudt7"/>
    <property type="match status" value="1"/>
</dbReference>
<keyword evidence="5" id="KW-0460">Magnesium</keyword>
<dbReference type="AlphaFoldDB" id="A0A220VDY5"/>
<evidence type="ECO:0000259" key="7">
    <source>
        <dbReference type="PROSITE" id="PS51462"/>
    </source>
</evidence>
<reference evidence="8 9" key="1">
    <citation type="journal article" date="2016" name="Int. J. Syst. Evol. Microbiol.">
        <title>Paraphotobacterium marinum gen. nov., sp. nov., a member of the family Vibrionaceae, isolated from surface seawater.</title>
        <authorList>
            <person name="Huang Z."/>
            <person name="Dong C."/>
            <person name="Shao Z."/>
        </authorList>
    </citation>
    <scope>NUCLEOTIDE SEQUENCE [LARGE SCALE GENOMIC DNA]</scope>
    <source>
        <strain evidence="8 9">NSCS20N07D</strain>
    </source>
</reference>
<evidence type="ECO:0000256" key="3">
    <source>
        <dbReference type="ARBA" id="ARBA00022723"/>
    </source>
</evidence>
<dbReference type="InterPro" id="IPR045121">
    <property type="entry name" value="CoAse"/>
</dbReference>
<evidence type="ECO:0000256" key="4">
    <source>
        <dbReference type="ARBA" id="ARBA00022801"/>
    </source>
</evidence>
<dbReference type="SUPFAM" id="SSF55811">
    <property type="entry name" value="Nudix"/>
    <property type="match status" value="1"/>
</dbReference>
<dbReference type="KEGG" id="pmai:CF386_06230"/>
<sequence length="197" mass="22783">MKLSYIEQNLLSLIVLQKSQDNVNDQVIFNKEVHKSSVLIILNLVNKTIILTQRAKGLSRHKNEISFPGGRYDALDNSLIETATRETEEEIGLIIPRKQVISKLSKTYTLSGYEVYPYIAFLNTTPKFIINKSEVQNIVEIPFKIFLNFENYKKFSFLYKNKIKNTLAIKFKNYFIWGLTAVLLHDLSKRISSNSSE</sequence>
<feature type="domain" description="Nudix hydrolase" evidence="7">
    <location>
        <begin position="32"/>
        <end position="165"/>
    </location>
</feature>
<keyword evidence="9" id="KW-1185">Reference proteome</keyword>
<dbReference type="PANTHER" id="PTHR12992:SF11">
    <property type="entry name" value="MITOCHONDRIAL COENZYME A DIPHOSPHATASE NUDT8"/>
    <property type="match status" value="1"/>
</dbReference>
<dbReference type="OrthoDB" id="9802805at2"/>
<dbReference type="InterPro" id="IPR015797">
    <property type="entry name" value="NUDIX_hydrolase-like_dom_sf"/>
</dbReference>
<proteinExistence type="predicted"/>
<organism evidence="8 9">
    <name type="scientific">Paraphotobacterium marinum</name>
    <dbReference type="NCBI Taxonomy" id="1755811"/>
    <lineage>
        <taxon>Bacteria</taxon>
        <taxon>Pseudomonadati</taxon>
        <taxon>Pseudomonadota</taxon>
        <taxon>Gammaproteobacteria</taxon>
        <taxon>Vibrionales</taxon>
        <taxon>Vibrionaceae</taxon>
        <taxon>Paraphotobacterium</taxon>
    </lineage>
</organism>
<dbReference type="RefSeq" id="WP_089073536.1">
    <property type="nucleotide sequence ID" value="NZ_CBCSAM010000001.1"/>
</dbReference>
<dbReference type="EMBL" id="CP022355">
    <property type="protein sequence ID" value="ASK78628.1"/>
    <property type="molecule type" value="Genomic_DNA"/>
</dbReference>
<evidence type="ECO:0000256" key="6">
    <source>
        <dbReference type="ARBA" id="ARBA00023211"/>
    </source>
</evidence>
<evidence type="ECO:0000313" key="9">
    <source>
        <dbReference type="Proteomes" id="UP000242175"/>
    </source>
</evidence>
<dbReference type="Pfam" id="PF00293">
    <property type="entry name" value="NUDIX"/>
    <property type="match status" value="1"/>
</dbReference>
<accession>A0A220VDY5</accession>
<gene>
    <name evidence="8" type="ORF">CF386_06230</name>
</gene>
<evidence type="ECO:0000313" key="8">
    <source>
        <dbReference type="EMBL" id="ASK78628.1"/>
    </source>
</evidence>
<comment type="cofactor">
    <cofactor evidence="1">
        <name>Mn(2+)</name>
        <dbReference type="ChEBI" id="CHEBI:29035"/>
    </cofactor>
</comment>
<evidence type="ECO:0000256" key="5">
    <source>
        <dbReference type="ARBA" id="ARBA00022842"/>
    </source>
</evidence>
<dbReference type="PANTHER" id="PTHR12992">
    <property type="entry name" value="NUDIX HYDROLASE"/>
    <property type="match status" value="1"/>
</dbReference>